<evidence type="ECO:0000313" key="2">
    <source>
        <dbReference type="Proteomes" id="UP000500857"/>
    </source>
</evidence>
<protein>
    <submittedName>
        <fullName evidence="1">Uncharacterized protein</fullName>
    </submittedName>
</protein>
<evidence type="ECO:0000313" key="1">
    <source>
        <dbReference type="EMBL" id="QIZ71004.1"/>
    </source>
</evidence>
<dbReference type="EMBL" id="CP051167">
    <property type="protein sequence ID" value="QIZ71004.1"/>
    <property type="molecule type" value="Genomic_DNA"/>
</dbReference>
<name>A0A6H1TWM9_9CYAN</name>
<dbReference type="AlphaFoldDB" id="A0A6H1TWM9"/>
<dbReference type="Proteomes" id="UP000500857">
    <property type="component" value="Chromosome"/>
</dbReference>
<sequence>MFLKRSLHATFIVIAIWGFVASPQTDRDLSEPTLLLDRYEALADLKNDDRPRGNPGAYRNYTNASEPETLSIYKRSGDRRIRIEAVFSPENEGLQPAIALHQNLNQNPQIAFERSDRGVCQLPEKNWSLNQYKYDFRSAIATGYPKLIGIDRN</sequence>
<dbReference type="RefSeq" id="WP_168569159.1">
    <property type="nucleotide sequence ID" value="NZ_CP051167.1"/>
</dbReference>
<keyword evidence="2" id="KW-1185">Reference proteome</keyword>
<proteinExistence type="predicted"/>
<dbReference type="KEGG" id="oxy:HCG48_10730"/>
<accession>A0A6H1TWM9</accession>
<reference evidence="1 2" key="1">
    <citation type="submission" date="2020-04" db="EMBL/GenBank/DDBJ databases">
        <authorList>
            <person name="Basu S."/>
            <person name="Maruthanayagam V."/>
            <person name="Chakraborty S."/>
            <person name="Pramanik A."/>
            <person name="Mukherjee J."/>
            <person name="Brink B."/>
        </authorList>
    </citation>
    <scope>NUCLEOTIDE SEQUENCE [LARGE SCALE GENOMIC DNA]</scope>
    <source>
        <strain evidence="1 2">AP17</strain>
    </source>
</reference>
<organism evidence="1 2">
    <name type="scientific">Oxynema aestuarii AP17</name>
    <dbReference type="NCBI Taxonomy" id="2064643"/>
    <lineage>
        <taxon>Bacteria</taxon>
        <taxon>Bacillati</taxon>
        <taxon>Cyanobacteriota</taxon>
        <taxon>Cyanophyceae</taxon>
        <taxon>Oscillatoriophycideae</taxon>
        <taxon>Oscillatoriales</taxon>
        <taxon>Oscillatoriaceae</taxon>
        <taxon>Oxynema</taxon>
        <taxon>Oxynema aestuarii</taxon>
    </lineage>
</organism>
<gene>
    <name evidence="1" type="ORF">HCG48_10730</name>
</gene>